<dbReference type="Pfam" id="PF00270">
    <property type="entry name" value="DEAD"/>
    <property type="match status" value="1"/>
</dbReference>
<dbReference type="PANTHER" id="PTHR18934:SF91">
    <property type="entry name" value="PRE-MRNA-SPLICING FACTOR ATP-DEPENDENT RNA HELICASE PRP16"/>
    <property type="match status" value="1"/>
</dbReference>
<proteinExistence type="predicted"/>
<accession>Q3LW36</accession>
<dbReference type="SUPFAM" id="SSF52540">
    <property type="entry name" value="P-loop containing nucleoside triphosphate hydrolases"/>
    <property type="match status" value="1"/>
</dbReference>
<dbReference type="InterPro" id="IPR001650">
    <property type="entry name" value="Helicase_C-like"/>
</dbReference>
<dbReference type="GeneID" id="5788411"/>
<dbReference type="CDD" id="cd18791">
    <property type="entry name" value="SF2_C_RHA"/>
    <property type="match status" value="1"/>
</dbReference>
<dbReference type="InterPro" id="IPR014001">
    <property type="entry name" value="Helicase_ATP-bd"/>
</dbReference>
<feature type="domain" description="Helicase ATP-binding" evidence="5">
    <location>
        <begin position="123"/>
        <end position="284"/>
    </location>
</feature>
<feature type="domain" description="Helicase C-terminal" evidence="6">
    <location>
        <begin position="308"/>
        <end position="480"/>
    </location>
</feature>
<evidence type="ECO:0000259" key="6">
    <source>
        <dbReference type="PROSITE" id="PS51194"/>
    </source>
</evidence>
<evidence type="ECO:0000256" key="2">
    <source>
        <dbReference type="ARBA" id="ARBA00022801"/>
    </source>
</evidence>
<protein>
    <submittedName>
        <fullName evidence="7">mRNA splicing factor</fullName>
    </submittedName>
</protein>
<dbReference type="PROSITE" id="PS51194">
    <property type="entry name" value="HELICASE_CTER"/>
    <property type="match status" value="1"/>
</dbReference>
<dbReference type="GO" id="GO:0016787">
    <property type="term" value="F:hydrolase activity"/>
    <property type="evidence" value="ECO:0007669"/>
    <property type="project" value="UniProtKB-KW"/>
</dbReference>
<sequence length="734" mass="86177">MVDTKSDHIKKVRFLHKKLHIYKGIPKFIQSYNYSKNNFSKPELHRNKRYQEIYKILTYHKNCLSLLRLKMKYFLKNSTFSQQIFRSRNLILNVNNNKKKDEECKNILSANDLPVKKNEKNIIKIIKNSDIILVIGETGSGKTTQIPQIIYKNFQHKFNKIFCMEPRRIAAINAATRVADEMHFILGDKIGYKIRYENMTNKNTNLKFVTNGMFLRESSIVSYNLFNIWYIIDEVHERSIEVDIILGITKFKYQQGCKIIIMSATLEINKFLSYFKSLTYIHIKGIIYPVFIQWIKKTKEDAFTMIIKIVSKIYHIKKKGHLLIFLSGQEEIELLRKILLNYLSENNIKNFILLPFYTRISQCYKNIVLKDVSDNLQKCILSTNIAETSITIKNVRFVIDLGIHKAKQYYPNLLSSSLQLNVISKSSAIQRTGRAGRTHDGICFRLYTKRFYQNIMKISQIPEIKRLSLNEVIITIKNLKLNSFQFFENPNLLNLQSSLYHLWLIDLLDSNGDLTKDGLFSIELGMPSVFSKLILNSIRMKCSDKCLTLIGILSNYSTINITKSFLLKEFLHEKNQFILRAELLIKMEVFYRWKFSNFSVSWAIKNGQDLKSLMNIRKIRKHLKYQLLKCNLKLNTSMFYTTSLLKSITSIYFMNTSILVKDNIYMTLISGIRGYFDSSKQSIQKGCKPKLLLFCELLINDRIRFLNTIGIKIHWILKYGNKVFRTKLNNQNNL</sequence>
<dbReference type="RefSeq" id="XP_001712941.1">
    <property type="nucleotide sequence ID" value="XM_001712889.1"/>
</dbReference>
<dbReference type="SMART" id="SM00490">
    <property type="entry name" value="HELICc"/>
    <property type="match status" value="1"/>
</dbReference>
<dbReference type="PROSITE" id="PS51192">
    <property type="entry name" value="HELICASE_ATP_BIND_1"/>
    <property type="match status" value="1"/>
</dbReference>
<organism evidence="7 8">
    <name type="scientific">Bigelowiella natans</name>
    <name type="common">Pedinomonas minutissima</name>
    <name type="synonym">Chlorarachnion sp. (strain CCMP621)</name>
    <dbReference type="NCBI Taxonomy" id="227086"/>
    <lineage>
        <taxon>Eukaryota</taxon>
        <taxon>Sar</taxon>
        <taxon>Rhizaria</taxon>
        <taxon>Cercozoa</taxon>
        <taxon>Chlorarachniophyceae</taxon>
        <taxon>Bigelowiella</taxon>
    </lineage>
</organism>
<dbReference type="GO" id="GO:0004386">
    <property type="term" value="F:helicase activity"/>
    <property type="evidence" value="ECO:0007669"/>
    <property type="project" value="UniProtKB-KW"/>
</dbReference>
<evidence type="ECO:0000256" key="3">
    <source>
        <dbReference type="ARBA" id="ARBA00022806"/>
    </source>
</evidence>
<evidence type="ECO:0000259" key="5">
    <source>
        <dbReference type="PROSITE" id="PS51192"/>
    </source>
</evidence>
<dbReference type="AlphaFoldDB" id="Q3LW36"/>
<dbReference type="GO" id="GO:0005524">
    <property type="term" value="F:ATP binding"/>
    <property type="evidence" value="ECO:0007669"/>
    <property type="project" value="UniProtKB-KW"/>
</dbReference>
<dbReference type="Gene3D" id="3.40.50.300">
    <property type="entry name" value="P-loop containing nucleotide triphosphate hydrolases"/>
    <property type="match status" value="2"/>
</dbReference>
<geneLocation type="nucleomorph" evidence="7"/>
<evidence type="ECO:0000256" key="1">
    <source>
        <dbReference type="ARBA" id="ARBA00022741"/>
    </source>
</evidence>
<evidence type="ECO:0000256" key="4">
    <source>
        <dbReference type="ARBA" id="ARBA00022840"/>
    </source>
</evidence>
<dbReference type="Pfam" id="PF00271">
    <property type="entry name" value="Helicase_C"/>
    <property type="match status" value="1"/>
</dbReference>
<keyword evidence="2" id="KW-0378">Hydrolase</keyword>
<dbReference type="PANTHER" id="PTHR18934">
    <property type="entry name" value="ATP-DEPENDENT RNA HELICASE"/>
    <property type="match status" value="1"/>
</dbReference>
<dbReference type="EMBL" id="DQ158857">
    <property type="protein sequence ID" value="ABA27329.1"/>
    <property type="molecule type" value="Genomic_DNA"/>
</dbReference>
<keyword evidence="3" id="KW-0347">Helicase</keyword>
<dbReference type="Gene3D" id="1.20.120.1080">
    <property type="match status" value="1"/>
</dbReference>
<keyword evidence="7" id="KW-0542">Nucleomorph</keyword>
<dbReference type="Proteomes" id="UP000243425">
    <property type="component" value="Nucleomorph 2"/>
</dbReference>
<name>Q3LW36_BIGNA</name>
<evidence type="ECO:0000313" key="8">
    <source>
        <dbReference type="Proteomes" id="UP000243425"/>
    </source>
</evidence>
<reference evidence="7 8" key="1">
    <citation type="journal article" date="2006" name="Proc. Natl. Acad. Sci. U.S.A.">
        <title>Complete nucleotide sequence of the chlorarachniophyte nucleomorph: nature's smallest nucleus.</title>
        <authorList>
            <person name="Gilson P.R."/>
            <person name="Su V."/>
            <person name="Slamovits C.H."/>
            <person name="Reith M.E."/>
            <person name="Keeling P.J."/>
            <person name="McFadden G.I."/>
        </authorList>
    </citation>
    <scope>NUCLEOTIDE SEQUENCE [LARGE SCALE GENOMIC DNA]</scope>
    <source>
        <strain evidence="8">CCMP621</strain>
    </source>
</reference>
<evidence type="ECO:0000313" key="7">
    <source>
        <dbReference type="EMBL" id="ABA27329.1"/>
    </source>
</evidence>
<dbReference type="GO" id="GO:0003723">
    <property type="term" value="F:RNA binding"/>
    <property type="evidence" value="ECO:0007669"/>
    <property type="project" value="TreeGrafter"/>
</dbReference>
<dbReference type="InterPro" id="IPR027417">
    <property type="entry name" value="P-loop_NTPase"/>
</dbReference>
<dbReference type="SMART" id="SM00487">
    <property type="entry name" value="DEXDc"/>
    <property type="match status" value="1"/>
</dbReference>
<dbReference type="CDD" id="cd17917">
    <property type="entry name" value="DEXHc_RHA-like"/>
    <property type="match status" value="1"/>
</dbReference>
<keyword evidence="1" id="KW-0547">Nucleotide-binding</keyword>
<keyword evidence="4" id="KW-0067">ATP-binding</keyword>
<dbReference type="InterPro" id="IPR011545">
    <property type="entry name" value="DEAD/DEAH_box_helicase_dom"/>
</dbReference>